<proteinExistence type="predicted"/>
<feature type="region of interest" description="Disordered" evidence="1">
    <location>
        <begin position="365"/>
        <end position="384"/>
    </location>
</feature>
<evidence type="ECO:0000313" key="5">
    <source>
        <dbReference type="Proteomes" id="UP000078340"/>
    </source>
</evidence>
<feature type="region of interest" description="Disordered" evidence="1">
    <location>
        <begin position="58"/>
        <end position="84"/>
    </location>
</feature>
<dbReference type="RefSeq" id="XP_018183358.1">
    <property type="nucleotide sequence ID" value="XM_018317833.1"/>
</dbReference>
<dbReference type="OMA" id="FERWWWA"/>
<organism evidence="3 5">
    <name type="scientific">Purpureocillium lilacinum</name>
    <name type="common">Paecilomyces lilacinus</name>
    <dbReference type="NCBI Taxonomy" id="33203"/>
    <lineage>
        <taxon>Eukaryota</taxon>
        <taxon>Fungi</taxon>
        <taxon>Dikarya</taxon>
        <taxon>Ascomycota</taxon>
        <taxon>Pezizomycotina</taxon>
        <taxon>Sordariomycetes</taxon>
        <taxon>Hypocreomycetidae</taxon>
        <taxon>Hypocreales</taxon>
        <taxon>Ophiocordycipitaceae</taxon>
        <taxon>Purpureocillium</taxon>
    </lineage>
</organism>
<protein>
    <recommendedName>
        <fullName evidence="8">BZIP domain-containing protein</fullName>
    </recommendedName>
</protein>
<keyword evidence="7" id="KW-1185">Reference proteome</keyword>
<dbReference type="Pfam" id="PF11905">
    <property type="entry name" value="DUF3425"/>
    <property type="match status" value="1"/>
</dbReference>
<sequence length="384" mass="41867">MGGEKSSPEAAVQSGAKPRTRQRVYKAPPALDVPDIEDDAAERKRVLNVLAQRRYREKKRLRRLGKDSQQPKASASKAAEVPTTSVEDIAEEGADETIETVSSSPLNTSTTTGFAIGIGVDLGLGTWDPLNDPALSSILPDTESLPGFLTDDASAEESFTQSNFNTAASNISDMFPPAVFSTSPSSFDTTSSTSSSDLGFPDTYLLPVHELTLLRAMLRIANRIGCKEQLWSLDALSPFNRGNATPLEQLPVAWRPTPSQVLVPHHPLLDFLPWPGVRDRIIGIMSLPDDARPPNAMGPLALVNFAYDFEDNAEGVRIYGADPYDPSCWEVGQVLFERWWFIFDRNVIENSNRWRRLRGAPPLALKGSESDDAPTGSLGAAMAL</sequence>
<dbReference type="EMBL" id="LSBI01000001">
    <property type="protein sequence ID" value="OAQ94639.1"/>
    <property type="molecule type" value="Genomic_DNA"/>
</dbReference>
<dbReference type="PANTHER" id="PTHR38116">
    <property type="entry name" value="CHROMOSOME 7, WHOLE GENOME SHOTGUN SEQUENCE"/>
    <property type="match status" value="1"/>
</dbReference>
<dbReference type="EMBL" id="LCWV01000009">
    <property type="protein sequence ID" value="PWI70556.1"/>
    <property type="molecule type" value="Genomic_DNA"/>
</dbReference>
<evidence type="ECO:0000313" key="7">
    <source>
        <dbReference type="Proteomes" id="UP001287286"/>
    </source>
</evidence>
<dbReference type="PANTHER" id="PTHR38116:SF9">
    <property type="entry name" value="BZIP DOMAIN-CONTAINING PROTEIN"/>
    <property type="match status" value="1"/>
</dbReference>
<feature type="region of interest" description="Disordered" evidence="1">
    <location>
        <begin position="1"/>
        <end position="29"/>
    </location>
</feature>
<comment type="caution">
    <text evidence="3">The sequence shown here is derived from an EMBL/GenBank/DDBJ whole genome shotgun (WGS) entry which is preliminary data.</text>
</comment>
<evidence type="ECO:0000313" key="4">
    <source>
        <dbReference type="EMBL" id="PWI70556.1"/>
    </source>
</evidence>
<evidence type="ECO:0000313" key="2">
    <source>
        <dbReference type="EMBL" id="KAK4089535.1"/>
    </source>
</evidence>
<gene>
    <name evidence="4" type="ORF">PCL_12955</name>
    <name evidence="2" type="ORF">Purlil1_6104</name>
    <name evidence="3" type="ORF">VFPFJ_00748</name>
</gene>
<dbReference type="AlphaFoldDB" id="A0A179HYY4"/>
<reference evidence="2 7" key="5">
    <citation type="journal article" date="2024" name="Microbiol. Resour. Announc.">
        <title>Genome annotations for the ascomycete fungi Trichoderma harzianum, Trichoderma aggressivum, and Purpureocillium lilacinum.</title>
        <authorList>
            <person name="Beijen E.P.W."/>
            <person name="Ohm R.A."/>
        </authorList>
    </citation>
    <scope>NUCLEOTIDE SEQUENCE [LARGE SCALE GENOMIC DNA]</scope>
    <source>
        <strain evidence="2 7">CBS 150709</strain>
    </source>
</reference>
<reference evidence="4" key="1">
    <citation type="submission" date="2015-05" db="EMBL/GenBank/DDBJ databases">
        <authorList>
            <person name="Wang D.B."/>
            <person name="Wang M."/>
        </authorList>
    </citation>
    <scope>NUCLEOTIDE SEQUENCE</scope>
    <source>
        <strain evidence="4">36-1</strain>
    </source>
</reference>
<accession>A0A179HYY4</accession>
<dbReference type="InterPro" id="IPR021833">
    <property type="entry name" value="DUF3425"/>
</dbReference>
<evidence type="ECO:0000313" key="3">
    <source>
        <dbReference type="EMBL" id="OAQ94639.1"/>
    </source>
</evidence>
<reference evidence="2" key="4">
    <citation type="submission" date="2023-11" db="EMBL/GenBank/DDBJ databases">
        <authorList>
            <person name="Beijen E."/>
            <person name="Ohm R.A."/>
        </authorList>
    </citation>
    <scope>NUCLEOTIDE SEQUENCE</scope>
    <source>
        <strain evidence="2">CBS 150709</strain>
    </source>
</reference>
<dbReference type="Proteomes" id="UP001287286">
    <property type="component" value="Unassembled WGS sequence"/>
</dbReference>
<evidence type="ECO:0000256" key="1">
    <source>
        <dbReference type="SAM" id="MobiDB-lite"/>
    </source>
</evidence>
<reference evidence="4 6" key="2">
    <citation type="journal article" date="2016" name="Front. Microbiol.">
        <title>Genome and transcriptome sequences reveal the specific parasitism of the nematophagous Purpureocillium lilacinum 36-1.</title>
        <authorList>
            <person name="Xie J."/>
            <person name="Li S."/>
            <person name="Mo C."/>
            <person name="Xiao X."/>
            <person name="Peng D."/>
            <person name="Wang G."/>
            <person name="Xiao Y."/>
        </authorList>
    </citation>
    <scope>NUCLEOTIDE SEQUENCE [LARGE SCALE GENOMIC DNA]</scope>
    <source>
        <strain evidence="4 6">36-1</strain>
    </source>
</reference>
<reference evidence="3 5" key="3">
    <citation type="submission" date="2016-02" db="EMBL/GenBank/DDBJ databases">
        <title>Biosynthesis of antibiotic leucinostatins and their inhibition on Phytophthora in bio-control Purpureocillium lilacinum.</title>
        <authorList>
            <person name="Wang G."/>
            <person name="Liu Z."/>
            <person name="Lin R."/>
            <person name="Li E."/>
            <person name="Mao Z."/>
            <person name="Ling J."/>
            <person name="Yin W."/>
            <person name="Xie B."/>
        </authorList>
    </citation>
    <scope>NUCLEOTIDE SEQUENCE [LARGE SCALE GENOMIC DNA]</scope>
    <source>
        <strain evidence="3">PLFJ-1</strain>
    </source>
</reference>
<dbReference type="KEGG" id="plj:28882882"/>
<dbReference type="Proteomes" id="UP000245956">
    <property type="component" value="Unassembled WGS sequence"/>
</dbReference>
<dbReference type="EMBL" id="JAWRVI010000019">
    <property type="protein sequence ID" value="KAK4089535.1"/>
    <property type="molecule type" value="Genomic_DNA"/>
</dbReference>
<dbReference type="CDD" id="cd14688">
    <property type="entry name" value="bZIP_YAP"/>
    <property type="match status" value="1"/>
</dbReference>
<name>A0A179HYY4_PURLI</name>
<evidence type="ECO:0000313" key="6">
    <source>
        <dbReference type="Proteomes" id="UP000245956"/>
    </source>
</evidence>
<evidence type="ECO:0008006" key="8">
    <source>
        <dbReference type="Google" id="ProtNLM"/>
    </source>
</evidence>
<dbReference type="GeneID" id="28882882"/>
<dbReference type="OrthoDB" id="2245989at2759"/>
<dbReference type="Proteomes" id="UP000078340">
    <property type="component" value="Unassembled WGS sequence"/>
</dbReference>